<organism evidence="4">
    <name type="scientific">Nothobranchius furzeri</name>
    <name type="common">Turquoise killifish</name>
    <dbReference type="NCBI Taxonomy" id="105023"/>
    <lineage>
        <taxon>Eukaryota</taxon>
        <taxon>Metazoa</taxon>
        <taxon>Chordata</taxon>
        <taxon>Craniata</taxon>
        <taxon>Vertebrata</taxon>
        <taxon>Euteleostomi</taxon>
        <taxon>Actinopterygii</taxon>
        <taxon>Neopterygii</taxon>
        <taxon>Teleostei</taxon>
        <taxon>Neoteleostei</taxon>
        <taxon>Acanthomorphata</taxon>
        <taxon>Ovalentaria</taxon>
        <taxon>Atherinomorphae</taxon>
        <taxon>Cyprinodontiformes</taxon>
        <taxon>Nothobranchiidae</taxon>
        <taxon>Nothobranchius</taxon>
    </lineage>
</organism>
<evidence type="ECO:0000256" key="2">
    <source>
        <dbReference type="SAM" id="Coils"/>
    </source>
</evidence>
<feature type="region of interest" description="Disordered" evidence="3">
    <location>
        <begin position="863"/>
        <end position="935"/>
    </location>
</feature>
<dbReference type="PANTHER" id="PTHR32083">
    <property type="entry name" value="CILIA AND FLAGELLA-ASSOCIATED PROTEIN 58-RELATED"/>
    <property type="match status" value="1"/>
</dbReference>
<name>A0A1A8A913_NOTFU</name>
<evidence type="ECO:0000256" key="1">
    <source>
        <dbReference type="ARBA" id="ARBA00023054"/>
    </source>
</evidence>
<feature type="region of interest" description="Disordered" evidence="3">
    <location>
        <begin position="1"/>
        <end position="33"/>
    </location>
</feature>
<feature type="coiled-coil region" evidence="2">
    <location>
        <begin position="528"/>
        <end position="555"/>
    </location>
</feature>
<feature type="coiled-coil region" evidence="2">
    <location>
        <begin position="640"/>
        <end position="767"/>
    </location>
</feature>
<feature type="coiled-coil region" evidence="2">
    <location>
        <begin position="92"/>
        <end position="141"/>
    </location>
</feature>
<gene>
    <name evidence="4" type="primary">CCDC146</name>
</gene>
<evidence type="ECO:0000313" key="4">
    <source>
        <dbReference type="EMBL" id="SBP51612.1"/>
    </source>
</evidence>
<feature type="compositionally biased region" description="Basic and acidic residues" evidence="3">
    <location>
        <begin position="863"/>
        <end position="879"/>
    </location>
</feature>
<keyword evidence="1 2" id="KW-0175">Coiled coil</keyword>
<evidence type="ECO:0000256" key="3">
    <source>
        <dbReference type="SAM" id="MobiDB-lite"/>
    </source>
</evidence>
<feature type="coiled-coil region" evidence="2">
    <location>
        <begin position="240"/>
        <end position="305"/>
    </location>
</feature>
<feature type="coiled-coil region" evidence="2">
    <location>
        <begin position="369"/>
        <end position="457"/>
    </location>
</feature>
<accession>A0A1A8A913</accession>
<dbReference type="GO" id="GO:0005856">
    <property type="term" value="C:cytoskeleton"/>
    <property type="evidence" value="ECO:0007669"/>
    <property type="project" value="TreeGrafter"/>
</dbReference>
<dbReference type="AlphaFoldDB" id="A0A1A8A913"/>
<dbReference type="PANTHER" id="PTHR32083:SF34">
    <property type="entry name" value="COILED-COIL DOMAIN-CONTAINING PROTEIN 146"/>
    <property type="match status" value="1"/>
</dbReference>
<feature type="compositionally biased region" description="Polar residues" evidence="3">
    <location>
        <begin position="884"/>
        <end position="893"/>
    </location>
</feature>
<protein>
    <submittedName>
        <fullName evidence="4">Coiled-coil domain containing 146</fullName>
    </submittedName>
</protein>
<feature type="compositionally biased region" description="Basic and acidic residues" evidence="3">
    <location>
        <begin position="1"/>
        <end position="13"/>
    </location>
</feature>
<sequence>MDVSEEKQEDRPSSTKAAEFEGQAKPLDPVALSPDAPLAEISASSAFQILDEMLSLNKINQTTAAKLKANFKLLHQTLKCSQNSEIRLLGEAKRHRVKLKKLQSEVERLEQSSSEDPESEVSKLMRQLLQAYNQLKAAEEREYETHHELKCLWEEKQCLEKDVKTKPAELESNTKALKDECEDLRKEVALRQLDVRNLSEDVETHEMLVLKHDELEEMKKIIALKEAEKAGIIGINSQILKEMERKRSEWEADMKKMESLNLEGSETEHEVKVVDERNQSLRMMREEAIQELEGLKAQTEVCLKEQRRLLMEQEVSKEEMAELLGNRGILEMKLQNLMSDRKHLYERRSVLLREKSRQTQALTRMEQALAVASEQLTHTQAVYKELQAQLDAVPKRETGIQQRLELQKEVDALKASFEKQLALAEEESQKKQQYGMVQELLGESNRLREELHNLRCLRQIRTEERSQKHHRLLRTKHLNERIQQELREKDLMVMDHNKLYTGLQHRLSQYSKLCDLITEEKNKYVRLKETASQTITELTEQIKVLENEMEMQHAITVSKDRSLTKTRMEVSNCSKTRDKLRNDISEVTWMQHQLSQQSKDNEQELTQLQQMIKLQRGVLLEVNTRLDKATQRQTFLRIQLLEQDEVLVNYREQLNNLEAAVAKGNMALETLEKDMRELQLEMNNDRRHIELKRKEVLLKRKLEGEIAMLQIELSEARDNTLKGLNQPVGYRELKGKDPSEAELVHKMEQLEVNLAKCERQLLEKELLVKQVTQLSEPLRQQVENCKQDSLILAKKLNEVRTNIVSTNHRLMAISAELSIKQAAALSQQQQIKDKELQMDRCQRRLEQGLLPWPEMEEELRRMVQDKKRRQKDKEEKQRILEANGWNQMPNGKYTTAEARPDSYIPQNDPLGLPRPYGALAPCKPTKTRGQHETHP</sequence>
<proteinExistence type="predicted"/>
<reference evidence="4" key="2">
    <citation type="submission" date="2016-06" db="EMBL/GenBank/DDBJ databases">
        <title>The genome of a short-lived fish provides insights into sex chromosome evolution and the genetic control of aging.</title>
        <authorList>
            <person name="Reichwald K."/>
            <person name="Felder M."/>
            <person name="Petzold A."/>
            <person name="Koch P."/>
            <person name="Groth M."/>
            <person name="Platzer M."/>
        </authorList>
    </citation>
    <scope>NUCLEOTIDE SEQUENCE</scope>
    <source>
        <tissue evidence="4">Brain</tissue>
    </source>
</reference>
<dbReference type="EMBL" id="HADY01013127">
    <property type="protein sequence ID" value="SBP51612.1"/>
    <property type="molecule type" value="Transcribed_RNA"/>
</dbReference>
<reference evidence="4" key="1">
    <citation type="submission" date="2016-05" db="EMBL/GenBank/DDBJ databases">
        <authorList>
            <person name="Lavstsen T."/>
            <person name="Jespersen J.S."/>
        </authorList>
    </citation>
    <scope>NUCLEOTIDE SEQUENCE</scope>
    <source>
        <tissue evidence="4">Brain</tissue>
    </source>
</reference>